<proteinExistence type="inferred from homology"/>
<name>A0A0D8J774_9BACT</name>
<dbReference type="Pfam" id="PF01446">
    <property type="entry name" value="Rep_1"/>
    <property type="match status" value="1"/>
</dbReference>
<evidence type="ECO:0000313" key="3">
    <source>
        <dbReference type="EMBL" id="KJF41658.1"/>
    </source>
</evidence>
<dbReference type="AlphaFoldDB" id="A0A0D8J774"/>
<keyword evidence="4" id="KW-1185">Reference proteome</keyword>
<dbReference type="GO" id="GO:0003677">
    <property type="term" value="F:DNA binding"/>
    <property type="evidence" value="ECO:0007669"/>
    <property type="project" value="InterPro"/>
</dbReference>
<dbReference type="InterPro" id="IPR000989">
    <property type="entry name" value="Rep"/>
</dbReference>
<comment type="similarity">
    <text evidence="1">Belongs to the Gram-positive plasmids replication protein type 1 family.</text>
</comment>
<dbReference type="RefSeq" id="WP_045033844.1">
    <property type="nucleotide sequence ID" value="NZ_JRHC01000011.1"/>
</dbReference>
<dbReference type="OrthoDB" id="1325232at2"/>
<dbReference type="GO" id="GO:0006260">
    <property type="term" value="P:DNA replication"/>
    <property type="evidence" value="ECO:0007669"/>
    <property type="project" value="UniProtKB-KW"/>
</dbReference>
<reference evidence="3 4" key="1">
    <citation type="submission" date="2014-09" db="EMBL/GenBank/DDBJ databases">
        <title>Draft Genome Sequence of Draconibacterium sp. JN14CK-3.</title>
        <authorList>
            <person name="Dong C."/>
            <person name="Lai Q."/>
            <person name="Shao Z."/>
        </authorList>
    </citation>
    <scope>NUCLEOTIDE SEQUENCE [LARGE SCALE GENOMIC DNA]</scope>
    <source>
        <strain evidence="3 4">JN14CK-3</strain>
    </source>
</reference>
<dbReference type="Proteomes" id="UP000032544">
    <property type="component" value="Unassembled WGS sequence"/>
</dbReference>
<dbReference type="STRING" id="1544798.LH29_24490"/>
<comment type="caution">
    <text evidence="3">The sequence shown here is derived from an EMBL/GenBank/DDBJ whole genome shotgun (WGS) entry which is preliminary data.</text>
</comment>
<dbReference type="EMBL" id="JRHC01000011">
    <property type="protein sequence ID" value="KJF41658.1"/>
    <property type="molecule type" value="Genomic_DNA"/>
</dbReference>
<sequence length="362" mass="41953">MKTGADNRVSDEGHIYTLAENGTQKTGQIPSIALVSGKGTDISEQKPLANRARRKLITRKMVLSLIDVAKEKGEAERIQAYWNAYHCLNNVIVSDGKMYGKYCKNRFCTICNAIRKADMIKRYYPVMSQWEDVQFVTLTVKSCKENLLYERMGRMLRAFDRIHNRCKKRHQRGKGIKLVGVKSLECNFNPEMKTYNPHYHLIVPSKEVAELLKKEWLKQWRPIPHKNSTRYKYTNPAAQKIIAVYNLETALIETIKYGSKIFTEPDVYKKSQLKVPPKIYARALDNILVAMKGYRIFDRFGFNLPKHTTNRSTKIVTNFEGWTFPKDSYDWVNDETGEVLTGYLPPIQLNFLLTECIDLKCC</sequence>
<gene>
    <name evidence="3" type="ORF">LH29_24490</name>
</gene>
<evidence type="ECO:0000256" key="1">
    <source>
        <dbReference type="ARBA" id="ARBA00008909"/>
    </source>
</evidence>
<protein>
    <submittedName>
        <fullName evidence="3">Uncharacterized protein</fullName>
    </submittedName>
</protein>
<organism evidence="3 4">
    <name type="scientific">Draconibacterium sediminis</name>
    <dbReference type="NCBI Taxonomy" id="1544798"/>
    <lineage>
        <taxon>Bacteria</taxon>
        <taxon>Pseudomonadati</taxon>
        <taxon>Bacteroidota</taxon>
        <taxon>Bacteroidia</taxon>
        <taxon>Marinilabiliales</taxon>
        <taxon>Prolixibacteraceae</taxon>
        <taxon>Draconibacterium</taxon>
    </lineage>
</organism>
<evidence type="ECO:0000256" key="2">
    <source>
        <dbReference type="ARBA" id="ARBA00022705"/>
    </source>
</evidence>
<evidence type="ECO:0000313" key="4">
    <source>
        <dbReference type="Proteomes" id="UP000032544"/>
    </source>
</evidence>
<keyword evidence="2" id="KW-0235">DNA replication</keyword>
<accession>A0A0D8J774</accession>